<gene>
    <name evidence="1" type="ORF">J2Z19_006179</name>
</gene>
<proteinExistence type="predicted"/>
<keyword evidence="2" id="KW-1185">Reference proteome</keyword>
<dbReference type="Proteomes" id="UP000823773">
    <property type="component" value="Unassembled WGS sequence"/>
</dbReference>
<sequence length="300" mass="33347">MGDLEEFQQLMERNSGIDGVLSTRIPHLILIRSSNPTEPIHTLHQPAVCFIAQGSKQVMLGDTVQTYDPNRYLTVSVDLPVIGQVIDASTEKPYLCLRLDLDPAMLSALVIEMGSSPSDAGAPGPGLFLSDTTPEMLDAIVRLLRLLDRPDEIAVLAPLAEREILFRLLMGEQGHRLRQIARAESKLTQVNRAIDLIKRDFRKPLRIEDLAARANMGLSSFHQHFKAVTAMSPLQYQKQLRLQEARRLILGQSIDAATAGHHVGYDSPSQFSREYARLFGAPPLRDIARLRAAPSYLLEA</sequence>
<name>A0ACC5T641_ENSAD</name>
<organism evidence="1 2">
    <name type="scientific">Ensifer adhaerens</name>
    <name type="common">Sinorhizobium morelense</name>
    <dbReference type="NCBI Taxonomy" id="106592"/>
    <lineage>
        <taxon>Bacteria</taxon>
        <taxon>Pseudomonadati</taxon>
        <taxon>Pseudomonadota</taxon>
        <taxon>Alphaproteobacteria</taxon>
        <taxon>Hyphomicrobiales</taxon>
        <taxon>Rhizobiaceae</taxon>
        <taxon>Sinorhizobium/Ensifer group</taxon>
        <taxon>Ensifer</taxon>
    </lineage>
</organism>
<accession>A0ACC5T641</accession>
<comment type="caution">
    <text evidence="1">The sequence shown here is derived from an EMBL/GenBank/DDBJ whole genome shotgun (WGS) entry which is preliminary data.</text>
</comment>
<evidence type="ECO:0000313" key="1">
    <source>
        <dbReference type="EMBL" id="MBP1876429.1"/>
    </source>
</evidence>
<dbReference type="EMBL" id="JAGGJR010000017">
    <property type="protein sequence ID" value="MBP1876429.1"/>
    <property type="molecule type" value="Genomic_DNA"/>
</dbReference>
<reference evidence="1" key="1">
    <citation type="submission" date="2021-03" db="EMBL/GenBank/DDBJ databases">
        <title>Genomic Encyclopedia of Type Strains, Phase IV (KMG-IV): sequencing the most valuable type-strain genomes for metagenomic binning, comparative biology and taxonomic classification.</title>
        <authorList>
            <person name="Goeker M."/>
        </authorList>
    </citation>
    <scope>NUCLEOTIDE SEQUENCE</scope>
    <source>
        <strain evidence="1">DSM 18131</strain>
    </source>
</reference>
<protein>
    <submittedName>
        <fullName evidence="1">AraC-like DNA-binding protein</fullName>
    </submittedName>
</protein>
<evidence type="ECO:0000313" key="2">
    <source>
        <dbReference type="Proteomes" id="UP000823773"/>
    </source>
</evidence>